<evidence type="ECO:0000313" key="4">
    <source>
        <dbReference type="Proteomes" id="UP001501237"/>
    </source>
</evidence>
<evidence type="ECO:0000256" key="1">
    <source>
        <dbReference type="SAM" id="MobiDB-lite"/>
    </source>
</evidence>
<dbReference type="Proteomes" id="UP001501237">
    <property type="component" value="Unassembled WGS sequence"/>
</dbReference>
<dbReference type="Pfam" id="PF09995">
    <property type="entry name" value="MPAB_Lcp_cat"/>
    <property type="match status" value="1"/>
</dbReference>
<feature type="domain" description="ER-bound oxygenase mpaB/mpaB'/Rubber oxygenase catalytic" evidence="2">
    <location>
        <begin position="32"/>
        <end position="253"/>
    </location>
</feature>
<proteinExistence type="predicted"/>
<dbReference type="PANTHER" id="PTHR36151:SF3">
    <property type="entry name" value="ER-BOUND OXYGENASE MPAB_MPAB'_RUBBER OXYGENASE CATALYTIC DOMAIN-CONTAINING PROTEIN"/>
    <property type="match status" value="1"/>
</dbReference>
<comment type="caution">
    <text evidence="3">The sequence shown here is derived from an EMBL/GenBank/DDBJ whole genome shotgun (WGS) entry which is preliminary data.</text>
</comment>
<sequence>MSLMSNAVAPLPSEPGVKDEPIPPIVDDALTGLALAAASANIMMQLARLPVGHGVAHSKVDSGRVDLHPVKRARTTLSYIAIALIGGADERLAFRAEVDKQHRQVRSSAPVKYNAFDRELQLWVAACLYLGTEMVYEMLHGPLDEQAKDVLYQHGARFGTTLQMSRDQWPADRAAFEKYWNDGLDKIETDETTRAYLLNLAQFGFLPGPFRRTLGPLGLFLTTGFLPQRFRDEFGLRWDGLSQRRFDNFIRVSAKVNRAMPRALRQFPFNLYLWDTRRRFRTGKPIV</sequence>
<accession>A0ABP6QB00</accession>
<keyword evidence="4" id="KW-1185">Reference proteome</keyword>
<evidence type="ECO:0000259" key="2">
    <source>
        <dbReference type="Pfam" id="PF09995"/>
    </source>
</evidence>
<evidence type="ECO:0000313" key="3">
    <source>
        <dbReference type="EMBL" id="GAA3213027.1"/>
    </source>
</evidence>
<reference evidence="4" key="1">
    <citation type="journal article" date="2019" name="Int. J. Syst. Evol. Microbiol.">
        <title>The Global Catalogue of Microorganisms (GCM) 10K type strain sequencing project: providing services to taxonomists for standard genome sequencing and annotation.</title>
        <authorList>
            <consortium name="The Broad Institute Genomics Platform"/>
            <consortium name="The Broad Institute Genome Sequencing Center for Infectious Disease"/>
            <person name="Wu L."/>
            <person name="Ma J."/>
        </authorList>
    </citation>
    <scope>NUCLEOTIDE SEQUENCE [LARGE SCALE GENOMIC DNA]</scope>
    <source>
        <strain evidence="4">JCM 9377</strain>
    </source>
</reference>
<protein>
    <submittedName>
        <fullName evidence="3">Oxygenase MpaB family protein</fullName>
    </submittedName>
</protein>
<name>A0ABP6QB00_9ACTN</name>
<gene>
    <name evidence="3" type="ORF">GCM10010468_32730</name>
</gene>
<feature type="region of interest" description="Disordered" evidence="1">
    <location>
        <begin position="1"/>
        <end position="20"/>
    </location>
</feature>
<dbReference type="InterPro" id="IPR018713">
    <property type="entry name" value="MPAB/Lcp_cat_dom"/>
</dbReference>
<organism evidence="3 4">
    <name type="scientific">Actinocorallia longicatena</name>
    <dbReference type="NCBI Taxonomy" id="111803"/>
    <lineage>
        <taxon>Bacteria</taxon>
        <taxon>Bacillati</taxon>
        <taxon>Actinomycetota</taxon>
        <taxon>Actinomycetes</taxon>
        <taxon>Streptosporangiales</taxon>
        <taxon>Thermomonosporaceae</taxon>
        <taxon>Actinocorallia</taxon>
    </lineage>
</organism>
<dbReference type="EMBL" id="BAAAUV010000007">
    <property type="protein sequence ID" value="GAA3213027.1"/>
    <property type="molecule type" value="Genomic_DNA"/>
</dbReference>
<dbReference type="PANTHER" id="PTHR36151">
    <property type="entry name" value="BLR2777 PROTEIN"/>
    <property type="match status" value="1"/>
</dbReference>